<reference evidence="3 4" key="2">
    <citation type="submission" date="2024-07" db="EMBL/GenBank/DDBJ databases">
        <authorList>
            <person name="Akdeniz Z."/>
        </authorList>
    </citation>
    <scope>NUCLEOTIDE SEQUENCE [LARGE SCALE GENOMIC DNA]</scope>
</reference>
<keyword evidence="1" id="KW-1133">Transmembrane helix</keyword>
<reference evidence="2" key="1">
    <citation type="submission" date="2023-06" db="EMBL/GenBank/DDBJ databases">
        <authorList>
            <person name="Kurt Z."/>
        </authorList>
    </citation>
    <scope>NUCLEOTIDE SEQUENCE</scope>
</reference>
<evidence type="ECO:0000313" key="4">
    <source>
        <dbReference type="Proteomes" id="UP001642409"/>
    </source>
</evidence>
<dbReference type="Proteomes" id="UP001642409">
    <property type="component" value="Unassembled WGS sequence"/>
</dbReference>
<accession>A0AA86N7N7</accession>
<evidence type="ECO:0000256" key="1">
    <source>
        <dbReference type="SAM" id="Phobius"/>
    </source>
</evidence>
<keyword evidence="1" id="KW-0812">Transmembrane</keyword>
<protein>
    <submittedName>
        <fullName evidence="3">Hypothetical_protein</fullName>
    </submittedName>
</protein>
<feature type="transmembrane region" description="Helical" evidence="1">
    <location>
        <begin position="136"/>
        <end position="156"/>
    </location>
</feature>
<organism evidence="2">
    <name type="scientific">Hexamita inflata</name>
    <dbReference type="NCBI Taxonomy" id="28002"/>
    <lineage>
        <taxon>Eukaryota</taxon>
        <taxon>Metamonada</taxon>
        <taxon>Diplomonadida</taxon>
        <taxon>Hexamitidae</taxon>
        <taxon>Hexamitinae</taxon>
        <taxon>Hexamita</taxon>
    </lineage>
</organism>
<evidence type="ECO:0000313" key="2">
    <source>
        <dbReference type="EMBL" id="CAI9914509.1"/>
    </source>
</evidence>
<gene>
    <name evidence="2" type="ORF">HINF_LOCUS2154</name>
    <name evidence="3" type="ORF">HINF_LOCUS61133</name>
</gene>
<dbReference type="EMBL" id="CATOUU010000051">
    <property type="protein sequence ID" value="CAI9914509.1"/>
    <property type="molecule type" value="Genomic_DNA"/>
</dbReference>
<comment type="caution">
    <text evidence="2">The sequence shown here is derived from an EMBL/GenBank/DDBJ whole genome shotgun (WGS) entry which is preliminary data.</text>
</comment>
<name>A0AA86N7N7_9EUKA</name>
<dbReference type="AlphaFoldDB" id="A0AA86N7N7"/>
<sequence length="197" mass="22601">MTDEAPYECDTSKYYYPYKVNNKCVCNLNLVEIDGQCLCNTRLGFQLYQQNDNCECKNEGKFLYLSATKLRCVPCDELHGQILVNGKCTCADGYKQSQYPLSCNKCAENQILLNNTCICEATNVEGTCNNKTHMNLAQVSLIVLLVFVLFFIVLILRDKIKKLIQIDKNYKKQQAKQQTVQVQKIRRSQLIICNKIV</sequence>
<keyword evidence="4" id="KW-1185">Reference proteome</keyword>
<dbReference type="EMBL" id="CAXDID020000363">
    <property type="protein sequence ID" value="CAL6082341.1"/>
    <property type="molecule type" value="Genomic_DNA"/>
</dbReference>
<evidence type="ECO:0000313" key="3">
    <source>
        <dbReference type="EMBL" id="CAL6082341.1"/>
    </source>
</evidence>
<keyword evidence="1" id="KW-0472">Membrane</keyword>
<proteinExistence type="predicted"/>